<dbReference type="SMART" id="SM00387">
    <property type="entry name" value="HATPase_c"/>
    <property type="match status" value="1"/>
</dbReference>
<reference evidence="6" key="1">
    <citation type="journal article" date="2021" name="Antonie Van Leeuwenhoek">
        <title>Draft genome and description of Waterburya agarophytonicola gen. nov. sp. nov. (Pleurocapsales, Cyanobacteria): a seaweed symbiont.</title>
        <authorList>
            <person name="Bonthond G."/>
            <person name="Shalygin S."/>
            <person name="Bayer T."/>
            <person name="Weinberger F."/>
        </authorList>
    </citation>
    <scope>NUCLEOTIDE SEQUENCE</scope>
    <source>
        <strain evidence="6">KI4</strain>
    </source>
</reference>
<evidence type="ECO:0000256" key="4">
    <source>
        <dbReference type="SAM" id="Phobius"/>
    </source>
</evidence>
<keyword evidence="3" id="KW-0902">Two-component regulatory system</keyword>
<protein>
    <submittedName>
        <fullName evidence="6">Sensor histidine kinase</fullName>
    </submittedName>
</protein>
<dbReference type="Pfam" id="PF07730">
    <property type="entry name" value="HisKA_3"/>
    <property type="match status" value="1"/>
</dbReference>
<keyword evidence="4" id="KW-0812">Transmembrane</keyword>
<dbReference type="RefSeq" id="WP_229642072.1">
    <property type="nucleotide sequence ID" value="NZ_JADWDC010000061.1"/>
</dbReference>
<keyword evidence="4" id="KW-1133">Transmembrane helix</keyword>
<dbReference type="SUPFAM" id="SSF55874">
    <property type="entry name" value="ATPase domain of HSP90 chaperone/DNA topoisomerase II/histidine kinase"/>
    <property type="match status" value="1"/>
</dbReference>
<feature type="transmembrane region" description="Helical" evidence="4">
    <location>
        <begin position="75"/>
        <end position="91"/>
    </location>
</feature>
<evidence type="ECO:0000313" key="6">
    <source>
        <dbReference type="EMBL" id="MCC0178969.1"/>
    </source>
</evidence>
<keyword evidence="1" id="KW-0808">Transferase</keyword>
<dbReference type="Gene3D" id="3.30.565.10">
    <property type="entry name" value="Histidine kinase-like ATPase, C-terminal domain"/>
    <property type="match status" value="1"/>
</dbReference>
<dbReference type="GO" id="GO:0016020">
    <property type="term" value="C:membrane"/>
    <property type="evidence" value="ECO:0007669"/>
    <property type="project" value="InterPro"/>
</dbReference>
<dbReference type="GO" id="GO:0000155">
    <property type="term" value="F:phosphorelay sensor kinase activity"/>
    <property type="evidence" value="ECO:0007669"/>
    <property type="project" value="InterPro"/>
</dbReference>
<dbReference type="InterPro" id="IPR005467">
    <property type="entry name" value="His_kinase_dom"/>
</dbReference>
<evidence type="ECO:0000256" key="3">
    <source>
        <dbReference type="ARBA" id="ARBA00023012"/>
    </source>
</evidence>
<dbReference type="PROSITE" id="PS50109">
    <property type="entry name" value="HIS_KIN"/>
    <property type="match status" value="1"/>
</dbReference>
<feature type="domain" description="Histidine kinase" evidence="5">
    <location>
        <begin position="333"/>
        <end position="420"/>
    </location>
</feature>
<dbReference type="Gene3D" id="1.20.5.1930">
    <property type="match status" value="1"/>
</dbReference>
<keyword evidence="4" id="KW-0472">Membrane</keyword>
<evidence type="ECO:0000313" key="7">
    <source>
        <dbReference type="Proteomes" id="UP000729733"/>
    </source>
</evidence>
<dbReference type="AlphaFoldDB" id="A0A964BSL5"/>
<evidence type="ECO:0000256" key="2">
    <source>
        <dbReference type="ARBA" id="ARBA00022777"/>
    </source>
</evidence>
<evidence type="ECO:0000259" key="5">
    <source>
        <dbReference type="PROSITE" id="PS50109"/>
    </source>
</evidence>
<feature type="transmembrane region" description="Helical" evidence="4">
    <location>
        <begin position="45"/>
        <end position="63"/>
    </location>
</feature>
<feature type="transmembrane region" description="Helical" evidence="4">
    <location>
        <begin position="166"/>
        <end position="194"/>
    </location>
</feature>
<proteinExistence type="predicted"/>
<dbReference type="Proteomes" id="UP000729733">
    <property type="component" value="Unassembled WGS sequence"/>
</dbReference>
<evidence type="ECO:0000256" key="1">
    <source>
        <dbReference type="ARBA" id="ARBA00022679"/>
    </source>
</evidence>
<dbReference type="GO" id="GO:0046983">
    <property type="term" value="F:protein dimerization activity"/>
    <property type="evidence" value="ECO:0007669"/>
    <property type="project" value="InterPro"/>
</dbReference>
<name>A0A964BSL5_9CYAN</name>
<dbReference type="PANTHER" id="PTHR24421">
    <property type="entry name" value="NITRATE/NITRITE SENSOR PROTEIN NARX-RELATED"/>
    <property type="match status" value="1"/>
</dbReference>
<organism evidence="6 7">
    <name type="scientific">Waterburya agarophytonicola KI4</name>
    <dbReference type="NCBI Taxonomy" id="2874699"/>
    <lineage>
        <taxon>Bacteria</taxon>
        <taxon>Bacillati</taxon>
        <taxon>Cyanobacteriota</taxon>
        <taxon>Cyanophyceae</taxon>
        <taxon>Pleurocapsales</taxon>
        <taxon>Hyellaceae</taxon>
        <taxon>Waterburya</taxon>
        <taxon>Waterburya agarophytonicola</taxon>
    </lineage>
</organism>
<dbReference type="EMBL" id="JADWDC010000061">
    <property type="protein sequence ID" value="MCC0178969.1"/>
    <property type="molecule type" value="Genomic_DNA"/>
</dbReference>
<dbReference type="InterPro" id="IPR036890">
    <property type="entry name" value="HATPase_C_sf"/>
</dbReference>
<accession>A0A964BSL5</accession>
<sequence length="423" mass="46914">MVNTWQKHPFPLLLYLEWALLGIALLAALGGLIPHPRHHWVSQPAWSSALGIISIAILGIMGLKLPHNSKLIQQVHLVCGFILSYSIALLISGGDRILPVLLLVVAIRACLLFSWSGRIFVAILAYLSFLTLQILSLMRIDPRGFPLGKPLPPIMRRLPPDELRRVLFGLAFNSSLLFAFVLIFVLLLVSAVVAENESRTKLSLANRRLREYALKIEDKATLEERNRIAREIHDSVGHYLTAQSIQLENTAVFLAEDPIKAAHHLAKARQLGKDALANIRASVATLRQNFLQKRSLSLKMEELISEFQSNTNIAIAAEIKLLSTLSADIETTLYRIVQEALTNIAKHSQATEVKLEIEQTTTKVLLLVRDNGCGFNQSDNTTGFGLQGMQERANALSGKIAIISQYGQGCQINLEISLSELNY</sequence>
<dbReference type="Pfam" id="PF02518">
    <property type="entry name" value="HATPase_c"/>
    <property type="match status" value="1"/>
</dbReference>
<dbReference type="InterPro" id="IPR050482">
    <property type="entry name" value="Sensor_HK_TwoCompSys"/>
</dbReference>
<gene>
    <name evidence="6" type="ORF">I4641_18535</name>
</gene>
<feature type="transmembrane region" description="Helical" evidence="4">
    <location>
        <begin position="12"/>
        <end position="33"/>
    </location>
</feature>
<keyword evidence="7" id="KW-1185">Reference proteome</keyword>
<keyword evidence="2 6" id="KW-0418">Kinase</keyword>
<feature type="transmembrane region" description="Helical" evidence="4">
    <location>
        <begin position="120"/>
        <end position="140"/>
    </location>
</feature>
<dbReference type="InterPro" id="IPR003594">
    <property type="entry name" value="HATPase_dom"/>
</dbReference>
<dbReference type="CDD" id="cd16917">
    <property type="entry name" value="HATPase_UhpB-NarQ-NarX-like"/>
    <property type="match status" value="1"/>
</dbReference>
<comment type="caution">
    <text evidence="6">The sequence shown here is derived from an EMBL/GenBank/DDBJ whole genome shotgun (WGS) entry which is preliminary data.</text>
</comment>
<dbReference type="InterPro" id="IPR011712">
    <property type="entry name" value="Sig_transdc_His_kin_sub3_dim/P"/>
</dbReference>